<name>A0A0F6YL54_9BACT</name>
<dbReference type="Proteomes" id="UP000034883">
    <property type="component" value="Chromosome"/>
</dbReference>
<dbReference type="AlphaFoldDB" id="A0A0F6YL54"/>
<organism evidence="1 2">
    <name type="scientific">Sandaracinus amylolyticus</name>
    <dbReference type="NCBI Taxonomy" id="927083"/>
    <lineage>
        <taxon>Bacteria</taxon>
        <taxon>Pseudomonadati</taxon>
        <taxon>Myxococcota</taxon>
        <taxon>Polyangia</taxon>
        <taxon>Polyangiales</taxon>
        <taxon>Sandaracinaceae</taxon>
        <taxon>Sandaracinus</taxon>
    </lineage>
</organism>
<sequence>MLVAVLAQGCCCFGGEWLAAPAPVAEDDRPLADIARRYVEEHAEEIVGPADAGTASASQECLAAIATITAAVVVPVITRGHVESEHAAEVRFELTQCVTAVIVQVVQRAGVWVALGARVIAAGSPTRTIGEPSPFVFVPGPPPSSDVDDGFDELFD</sequence>
<evidence type="ECO:0000313" key="2">
    <source>
        <dbReference type="Proteomes" id="UP000034883"/>
    </source>
</evidence>
<keyword evidence="2" id="KW-1185">Reference proteome</keyword>
<evidence type="ECO:0000313" key="1">
    <source>
        <dbReference type="EMBL" id="AKF09970.1"/>
    </source>
</evidence>
<proteinExistence type="predicted"/>
<accession>A0A0F6YL54</accession>
<gene>
    <name evidence="1" type="ORF">DB32_007119</name>
</gene>
<dbReference type="KEGG" id="samy:DB32_007119"/>
<dbReference type="EMBL" id="CP011125">
    <property type="protein sequence ID" value="AKF09970.1"/>
    <property type="molecule type" value="Genomic_DNA"/>
</dbReference>
<reference evidence="1 2" key="1">
    <citation type="submission" date="2015-03" db="EMBL/GenBank/DDBJ databases">
        <title>Genome assembly of Sandaracinus amylolyticus DSM 53668.</title>
        <authorList>
            <person name="Sharma G."/>
            <person name="Subramanian S."/>
        </authorList>
    </citation>
    <scope>NUCLEOTIDE SEQUENCE [LARGE SCALE GENOMIC DNA]</scope>
    <source>
        <strain evidence="1 2">DSM 53668</strain>
    </source>
</reference>
<protein>
    <submittedName>
        <fullName evidence="1">Uncharacterized protein</fullName>
    </submittedName>
</protein>